<organism evidence="1">
    <name type="scientific">Streptomyces althioticus</name>
    <dbReference type="NCBI Taxonomy" id="83380"/>
    <lineage>
        <taxon>Bacteria</taxon>
        <taxon>Bacillati</taxon>
        <taxon>Actinomycetota</taxon>
        <taxon>Actinomycetes</taxon>
        <taxon>Kitasatosporales</taxon>
        <taxon>Streptomycetaceae</taxon>
        <taxon>Streptomyces</taxon>
        <taxon>Streptomyces althioticus group</taxon>
    </lineage>
</organism>
<sequence>MQEDMMHMEYLDSESGLIFQWESRTQIKVGRPWEDRLDGGAPEGERPYQWSYNISVYDHETGKVTIPTEYEAFKARCLEWLEDMREAGEL</sequence>
<evidence type="ECO:0000313" key="1">
    <source>
        <dbReference type="EMBL" id="WUU56602.1"/>
    </source>
</evidence>
<dbReference type="RefSeq" id="WP_395759462.1">
    <property type="nucleotide sequence ID" value="NZ_CP109207.1"/>
</dbReference>
<name>A0ABZ1YD75_9ACTN</name>
<protein>
    <submittedName>
        <fullName evidence="1">Uncharacterized protein</fullName>
    </submittedName>
</protein>
<dbReference type="EMBL" id="CP109207">
    <property type="protein sequence ID" value="WUU56602.1"/>
    <property type="molecule type" value="Genomic_DNA"/>
</dbReference>
<accession>A0ABZ1YD75</accession>
<reference evidence="1" key="1">
    <citation type="submission" date="2022-10" db="EMBL/GenBank/DDBJ databases">
        <title>The complete genomes of actinobacterial strains from the NBC collection.</title>
        <authorList>
            <person name="Joergensen T.S."/>
            <person name="Alvarez Arevalo M."/>
            <person name="Sterndorff E.B."/>
            <person name="Faurdal D."/>
            <person name="Vuksanovic O."/>
            <person name="Mourched A.-S."/>
            <person name="Charusanti P."/>
            <person name="Shaw S."/>
            <person name="Blin K."/>
            <person name="Weber T."/>
        </authorList>
    </citation>
    <scope>NUCLEOTIDE SEQUENCE [LARGE SCALE GENOMIC DNA]</scope>
    <source>
        <strain evidence="1">NBC 01686</strain>
    </source>
</reference>
<gene>
    <name evidence="1" type="ORF">OIE82_27050</name>
</gene>
<proteinExistence type="predicted"/>